<feature type="domain" description="N-acetyltransferase" evidence="3">
    <location>
        <begin position="107"/>
        <end position="264"/>
    </location>
</feature>
<protein>
    <recommendedName>
        <fullName evidence="3">N-acetyltransferase domain-containing protein</fullName>
    </recommendedName>
</protein>
<evidence type="ECO:0000256" key="1">
    <source>
        <dbReference type="ARBA" id="ARBA00022679"/>
    </source>
</evidence>
<dbReference type="CDD" id="cd04301">
    <property type="entry name" value="NAT_SF"/>
    <property type="match status" value="1"/>
</dbReference>
<keyword evidence="2" id="KW-0472">Membrane</keyword>
<dbReference type="Proteomes" id="UP000559027">
    <property type="component" value="Unassembled WGS sequence"/>
</dbReference>
<dbReference type="Gene3D" id="3.40.630.30">
    <property type="match status" value="1"/>
</dbReference>
<dbReference type="PROSITE" id="PS51186">
    <property type="entry name" value="GNAT"/>
    <property type="match status" value="1"/>
</dbReference>
<sequence>MSTQQTSNSKRSPSSEFDYRLRLYRPGDSKEVQALYLNAMIWQPHAPLMSFLKLVATTTIAKVIYLTSILGAAIWVRHPTLGQVISLVAGGAALLQLGFAFRMVWSVVMQNLKEDLADVAEHYMLVPVNKVGSDNESKKELELQASGPRGFWIVEATHRATGKTELAGCGGLDIIQKGDTSEAEFRRMVVSSRHTRRGIAAMVIGAIVAHAKSHNLPSIYLSTSSLQSPAIKLYKKHGWVEERRQEMPTFGTNASIVYMRLHLKE</sequence>
<dbReference type="InterPro" id="IPR050769">
    <property type="entry name" value="NAT_camello-type"/>
</dbReference>
<name>A0A8H5CX93_9AGAR</name>
<evidence type="ECO:0000313" key="4">
    <source>
        <dbReference type="EMBL" id="KAF5349575.1"/>
    </source>
</evidence>
<gene>
    <name evidence="4" type="ORF">D9756_008881</name>
</gene>
<proteinExistence type="predicted"/>
<evidence type="ECO:0000256" key="2">
    <source>
        <dbReference type="SAM" id="Phobius"/>
    </source>
</evidence>
<dbReference type="SUPFAM" id="SSF55729">
    <property type="entry name" value="Acyl-CoA N-acyltransferases (Nat)"/>
    <property type="match status" value="1"/>
</dbReference>
<keyword evidence="2" id="KW-1133">Transmembrane helix</keyword>
<dbReference type="InterPro" id="IPR016181">
    <property type="entry name" value="Acyl_CoA_acyltransferase"/>
</dbReference>
<organism evidence="4 5">
    <name type="scientific">Leucocoprinus leucothites</name>
    <dbReference type="NCBI Taxonomy" id="201217"/>
    <lineage>
        <taxon>Eukaryota</taxon>
        <taxon>Fungi</taxon>
        <taxon>Dikarya</taxon>
        <taxon>Basidiomycota</taxon>
        <taxon>Agaricomycotina</taxon>
        <taxon>Agaricomycetes</taxon>
        <taxon>Agaricomycetidae</taxon>
        <taxon>Agaricales</taxon>
        <taxon>Agaricineae</taxon>
        <taxon>Agaricaceae</taxon>
        <taxon>Leucocoprinus</taxon>
    </lineage>
</organism>
<dbReference type="PANTHER" id="PTHR13947:SF37">
    <property type="entry name" value="LD18367P"/>
    <property type="match status" value="1"/>
</dbReference>
<keyword evidence="2" id="KW-0812">Transmembrane</keyword>
<dbReference type="EMBL" id="JAACJO010000016">
    <property type="protein sequence ID" value="KAF5349575.1"/>
    <property type="molecule type" value="Genomic_DNA"/>
</dbReference>
<keyword evidence="5" id="KW-1185">Reference proteome</keyword>
<feature type="transmembrane region" description="Helical" evidence="2">
    <location>
        <begin position="81"/>
        <end position="105"/>
    </location>
</feature>
<dbReference type="AlphaFoldDB" id="A0A8H5CX93"/>
<dbReference type="Pfam" id="PF00583">
    <property type="entry name" value="Acetyltransf_1"/>
    <property type="match status" value="1"/>
</dbReference>
<reference evidence="4 5" key="1">
    <citation type="journal article" date="2020" name="ISME J.">
        <title>Uncovering the hidden diversity of litter-decomposition mechanisms in mushroom-forming fungi.</title>
        <authorList>
            <person name="Floudas D."/>
            <person name="Bentzer J."/>
            <person name="Ahren D."/>
            <person name="Johansson T."/>
            <person name="Persson P."/>
            <person name="Tunlid A."/>
        </authorList>
    </citation>
    <scope>NUCLEOTIDE SEQUENCE [LARGE SCALE GENOMIC DNA]</scope>
    <source>
        <strain evidence="4 5">CBS 146.42</strain>
    </source>
</reference>
<evidence type="ECO:0000313" key="5">
    <source>
        <dbReference type="Proteomes" id="UP000559027"/>
    </source>
</evidence>
<keyword evidence="1" id="KW-0808">Transferase</keyword>
<feature type="transmembrane region" description="Helical" evidence="2">
    <location>
        <begin position="51"/>
        <end position="75"/>
    </location>
</feature>
<comment type="caution">
    <text evidence="4">The sequence shown here is derived from an EMBL/GenBank/DDBJ whole genome shotgun (WGS) entry which is preliminary data.</text>
</comment>
<dbReference type="InterPro" id="IPR000182">
    <property type="entry name" value="GNAT_dom"/>
</dbReference>
<accession>A0A8H5CX93</accession>
<evidence type="ECO:0000259" key="3">
    <source>
        <dbReference type="PROSITE" id="PS51186"/>
    </source>
</evidence>
<dbReference type="OrthoDB" id="41532at2759"/>
<dbReference type="GO" id="GO:0008080">
    <property type="term" value="F:N-acetyltransferase activity"/>
    <property type="evidence" value="ECO:0007669"/>
    <property type="project" value="InterPro"/>
</dbReference>
<dbReference type="PANTHER" id="PTHR13947">
    <property type="entry name" value="GNAT FAMILY N-ACETYLTRANSFERASE"/>
    <property type="match status" value="1"/>
</dbReference>